<keyword evidence="3" id="KW-1185">Reference proteome</keyword>
<dbReference type="Gene3D" id="2.40.33.20">
    <property type="entry name" value="PK beta-barrel domain-like"/>
    <property type="match status" value="1"/>
</dbReference>
<dbReference type="SUPFAM" id="SSF50800">
    <property type="entry name" value="PK beta-barrel domain-like"/>
    <property type="match status" value="1"/>
</dbReference>
<evidence type="ECO:0000259" key="1">
    <source>
        <dbReference type="PROSITE" id="PS51340"/>
    </source>
</evidence>
<dbReference type="EMBL" id="RYFG02000026">
    <property type="protein sequence ID" value="TRX00531.1"/>
    <property type="molecule type" value="Genomic_DNA"/>
</dbReference>
<name>A0ABY3CES5_9GAMM</name>
<feature type="domain" description="MOSC" evidence="1">
    <location>
        <begin position="115"/>
        <end position="262"/>
    </location>
</feature>
<evidence type="ECO:0000313" key="2">
    <source>
        <dbReference type="EMBL" id="TRX00531.1"/>
    </source>
</evidence>
<organism evidence="2 3">
    <name type="scientific">Candidatus Methylobacter oryzae</name>
    <dbReference type="NCBI Taxonomy" id="2497749"/>
    <lineage>
        <taxon>Bacteria</taxon>
        <taxon>Pseudomonadati</taxon>
        <taxon>Pseudomonadota</taxon>
        <taxon>Gammaproteobacteria</taxon>
        <taxon>Methylococcales</taxon>
        <taxon>Methylococcaceae</taxon>
        <taxon>Methylobacter</taxon>
    </lineage>
</organism>
<evidence type="ECO:0000313" key="3">
    <source>
        <dbReference type="Proteomes" id="UP000733744"/>
    </source>
</evidence>
<dbReference type="PROSITE" id="PS51340">
    <property type="entry name" value="MOSC"/>
    <property type="match status" value="1"/>
</dbReference>
<dbReference type="InterPro" id="IPR011037">
    <property type="entry name" value="Pyrv_Knase-like_insert_dom_sf"/>
</dbReference>
<gene>
    <name evidence="2" type="ORF">EKO24_006005</name>
</gene>
<comment type="caution">
    <text evidence="2">The sequence shown here is derived from an EMBL/GenBank/DDBJ whole genome shotgun (WGS) entry which is preliminary data.</text>
</comment>
<reference evidence="2 3" key="1">
    <citation type="journal article" date="2019" name="Antonie Van Leeuwenhoek">
        <title>Description of 'Ca. Methylobacter oryzae' KRF1, a novel species from the environmentally important Methylobacter clade 2.</title>
        <authorList>
            <person name="Khatri K."/>
            <person name="Mohite J.A."/>
            <person name="Pandit P.S."/>
            <person name="Bahulikar R."/>
            <person name="Rahalkar M.C."/>
        </authorList>
    </citation>
    <scope>NUCLEOTIDE SEQUENCE [LARGE SCALE GENOMIC DNA]</scope>
    <source>
        <strain evidence="2 3">KRF1</strain>
    </source>
</reference>
<dbReference type="Proteomes" id="UP000733744">
    <property type="component" value="Unassembled WGS sequence"/>
</dbReference>
<dbReference type="Pfam" id="PF03473">
    <property type="entry name" value="MOSC"/>
    <property type="match status" value="1"/>
</dbReference>
<dbReference type="RefSeq" id="WP_127027178.1">
    <property type="nucleotide sequence ID" value="NZ_RYFG02000026.1"/>
</dbReference>
<dbReference type="InterPro" id="IPR005302">
    <property type="entry name" value="MoCF_Sase_C"/>
</dbReference>
<proteinExistence type="predicted"/>
<accession>A0ABY3CES5</accession>
<sequence length="263" mass="28791">MPRVVALYRYPVKGFTPETCDSLTVLDQGRIVGDRVLGFRFANSGVIGDDWSNKHQFIALVNTPGIARLQLRFDHGTRRLCISREGVVLVSELLDEQGRNNIVAVIENYVLKLDENPVSSHPGRLPLRLVGDGVTPRYQDNEAGQITLHSRASLAAVGVAVGDNGLNELRFRSNIAIDGLDAWEEQGWVGRKIRIGRVNFDVVAPKSRCLATHANPDSGERDLPILQTLTRTFSQKKPTFAVAMVTCGAGGMIHVGDEVALLD</sequence>
<protein>
    <submittedName>
        <fullName evidence="2">MOSC domain-containing protein</fullName>
    </submittedName>
</protein>